<keyword evidence="6" id="KW-0808">Transferase</keyword>
<dbReference type="InterPro" id="IPR054700">
    <property type="entry name" value="MddA"/>
</dbReference>
<keyword evidence="5" id="KW-0489">Methyltransferase</keyword>
<evidence type="ECO:0000313" key="14">
    <source>
        <dbReference type="Proteomes" id="UP000623419"/>
    </source>
</evidence>
<gene>
    <name evidence="13" type="ORF">GCM10011521_22170</name>
</gene>
<evidence type="ECO:0000256" key="4">
    <source>
        <dbReference type="ARBA" id="ARBA00012149"/>
    </source>
</evidence>
<comment type="similarity">
    <text evidence="3">Belongs to the nurim family.</text>
</comment>
<dbReference type="InterPro" id="IPR033580">
    <property type="entry name" value="Nurim-like"/>
</dbReference>
<evidence type="ECO:0000256" key="8">
    <source>
        <dbReference type="ARBA" id="ARBA00022692"/>
    </source>
</evidence>
<evidence type="ECO:0000256" key="1">
    <source>
        <dbReference type="ARBA" id="ARBA00002096"/>
    </source>
</evidence>
<dbReference type="RefSeq" id="WP_188664159.1">
    <property type="nucleotide sequence ID" value="NZ_BMKC01000003.1"/>
</dbReference>
<reference evidence="14" key="1">
    <citation type="journal article" date="2019" name="Int. J. Syst. Evol. Microbiol.">
        <title>The Global Catalogue of Microorganisms (GCM) 10K type strain sequencing project: providing services to taxonomists for standard genome sequencing and annotation.</title>
        <authorList>
            <consortium name="The Broad Institute Genomics Platform"/>
            <consortium name="The Broad Institute Genome Sequencing Center for Infectious Disease"/>
            <person name="Wu L."/>
            <person name="Ma J."/>
        </authorList>
    </citation>
    <scope>NUCLEOTIDE SEQUENCE [LARGE SCALE GENOMIC DNA]</scope>
    <source>
        <strain evidence="14">CGMCC 1.15905</strain>
    </source>
</reference>
<feature type="transmembrane region" description="Helical" evidence="12">
    <location>
        <begin position="94"/>
        <end position="110"/>
    </location>
</feature>
<dbReference type="EMBL" id="BMKC01000003">
    <property type="protein sequence ID" value="GGA83396.1"/>
    <property type="molecule type" value="Genomic_DNA"/>
</dbReference>
<comment type="catalytic activity">
    <reaction evidence="11">
        <text>methanethiol + S-adenosyl-L-methionine = dimethyl sulfide + S-adenosyl-L-homocysteine + H(+)</text>
        <dbReference type="Rhea" id="RHEA:50428"/>
        <dbReference type="ChEBI" id="CHEBI:15378"/>
        <dbReference type="ChEBI" id="CHEBI:16007"/>
        <dbReference type="ChEBI" id="CHEBI:17437"/>
        <dbReference type="ChEBI" id="CHEBI:57856"/>
        <dbReference type="ChEBI" id="CHEBI:59789"/>
        <dbReference type="EC" id="2.1.1.334"/>
    </reaction>
</comment>
<name>A0ABQ1HNX7_9GAMM</name>
<comment type="caution">
    <text evidence="13">The sequence shown here is derived from an EMBL/GenBank/DDBJ whole genome shotgun (WGS) entry which is preliminary data.</text>
</comment>
<comment type="function">
    <text evidence="1">Catalyzes the methylation of methanethiol (MeSH) to yield dimethylsulphide (DMS).</text>
</comment>
<evidence type="ECO:0000256" key="5">
    <source>
        <dbReference type="ARBA" id="ARBA00022603"/>
    </source>
</evidence>
<dbReference type="Gene3D" id="1.20.120.1630">
    <property type="match status" value="1"/>
</dbReference>
<feature type="transmembrane region" description="Helical" evidence="12">
    <location>
        <begin position="130"/>
        <end position="155"/>
    </location>
</feature>
<dbReference type="PANTHER" id="PTHR31040">
    <property type="entry name" value="NURIM"/>
    <property type="match status" value="1"/>
</dbReference>
<keyword evidence="7" id="KW-0949">S-adenosyl-L-methionine</keyword>
<evidence type="ECO:0000313" key="13">
    <source>
        <dbReference type="EMBL" id="GGA83396.1"/>
    </source>
</evidence>
<sequence>MSTPARPRLGPLVFAYALASYLVFLATFLYAIGFVGNLLVPRSIDSPALVPLGDALLVNLGLLGAFAVQHSLMARPAFKRGLVRVLPAAAERSTYVLASSLALLALFWFWQPMGGVVWDLHEPFARGALLGLYAFGWCLVLVSTFLINHADLFGLRQAWLYLRGRPCPPLAFDTPGLYRLVRHPLYLGWLFAFWATPTMTVAHLVFALMTTAYIVVAIQLEENDLLAVHPEYADYRRRVPMLIPNPVRKPPAAQAAAQHLPHDSKRTTP</sequence>
<feature type="transmembrane region" description="Helical" evidence="12">
    <location>
        <begin position="55"/>
        <end position="73"/>
    </location>
</feature>
<evidence type="ECO:0000256" key="11">
    <source>
        <dbReference type="ARBA" id="ARBA00048134"/>
    </source>
</evidence>
<keyword evidence="9 12" id="KW-1133">Transmembrane helix</keyword>
<evidence type="ECO:0000256" key="6">
    <source>
        <dbReference type="ARBA" id="ARBA00022679"/>
    </source>
</evidence>
<evidence type="ECO:0000256" key="12">
    <source>
        <dbReference type="SAM" id="Phobius"/>
    </source>
</evidence>
<evidence type="ECO:0000256" key="9">
    <source>
        <dbReference type="ARBA" id="ARBA00022989"/>
    </source>
</evidence>
<evidence type="ECO:0000256" key="7">
    <source>
        <dbReference type="ARBA" id="ARBA00022691"/>
    </source>
</evidence>
<protein>
    <recommendedName>
        <fullName evidence="4">methanethiol S-methyltransferase</fullName>
        <ecNumber evidence="4">2.1.1.334</ecNumber>
    </recommendedName>
</protein>
<proteinExistence type="inferred from homology"/>
<feature type="transmembrane region" description="Helical" evidence="12">
    <location>
        <begin position="12"/>
        <end position="35"/>
    </location>
</feature>
<evidence type="ECO:0000256" key="3">
    <source>
        <dbReference type="ARBA" id="ARBA00010631"/>
    </source>
</evidence>
<evidence type="ECO:0000256" key="10">
    <source>
        <dbReference type="ARBA" id="ARBA00023136"/>
    </source>
</evidence>
<evidence type="ECO:0000256" key="2">
    <source>
        <dbReference type="ARBA" id="ARBA00004141"/>
    </source>
</evidence>
<dbReference type="NCBIfam" id="NF045656">
    <property type="entry name" value="MeththiolMtaseMddA"/>
    <property type="match status" value="1"/>
</dbReference>
<dbReference type="Proteomes" id="UP000623419">
    <property type="component" value="Unassembled WGS sequence"/>
</dbReference>
<keyword evidence="14" id="KW-1185">Reference proteome</keyword>
<dbReference type="PANTHER" id="PTHR31040:SF1">
    <property type="entry name" value="NURIM"/>
    <property type="match status" value="1"/>
</dbReference>
<dbReference type="EC" id="2.1.1.334" evidence="4"/>
<keyword evidence="8 12" id="KW-0812">Transmembrane</keyword>
<keyword evidence="10 12" id="KW-0472">Membrane</keyword>
<organism evidence="13 14">
    <name type="scientific">Arenimonas soli</name>
    <dbReference type="NCBI Taxonomy" id="2269504"/>
    <lineage>
        <taxon>Bacteria</taxon>
        <taxon>Pseudomonadati</taxon>
        <taxon>Pseudomonadota</taxon>
        <taxon>Gammaproteobacteria</taxon>
        <taxon>Lysobacterales</taxon>
        <taxon>Lysobacteraceae</taxon>
        <taxon>Arenimonas</taxon>
    </lineage>
</organism>
<comment type="subcellular location">
    <subcellularLocation>
        <location evidence="2">Membrane</location>
        <topology evidence="2">Multi-pass membrane protein</topology>
    </subcellularLocation>
</comment>
<accession>A0ABQ1HNX7</accession>